<gene>
    <name evidence="1" type="ORF">XYCOK13_38400</name>
</gene>
<dbReference type="AlphaFoldDB" id="A0A8J4M4R9"/>
<reference evidence="1" key="1">
    <citation type="submission" date="2021-04" db="EMBL/GenBank/DDBJ databases">
        <title>Draft genome sequence of Xylanibacillus composti strain K13.</title>
        <authorList>
            <person name="Uke A."/>
            <person name="Chhe C."/>
            <person name="Baramee S."/>
            <person name="Kosugi A."/>
        </authorList>
    </citation>
    <scope>NUCLEOTIDE SEQUENCE</scope>
    <source>
        <strain evidence="1">K13</strain>
    </source>
</reference>
<accession>A0A8J4M4R9</accession>
<dbReference type="Proteomes" id="UP000677918">
    <property type="component" value="Unassembled WGS sequence"/>
</dbReference>
<evidence type="ECO:0000313" key="1">
    <source>
        <dbReference type="EMBL" id="GIQ71016.1"/>
    </source>
</evidence>
<organism evidence="1 2">
    <name type="scientific">Xylanibacillus composti</name>
    <dbReference type="NCBI Taxonomy" id="1572762"/>
    <lineage>
        <taxon>Bacteria</taxon>
        <taxon>Bacillati</taxon>
        <taxon>Bacillota</taxon>
        <taxon>Bacilli</taxon>
        <taxon>Bacillales</taxon>
        <taxon>Paenibacillaceae</taxon>
        <taxon>Xylanibacillus</taxon>
    </lineage>
</organism>
<protein>
    <submittedName>
        <fullName evidence="1">Uncharacterized protein</fullName>
    </submittedName>
</protein>
<keyword evidence="2" id="KW-1185">Reference proteome</keyword>
<evidence type="ECO:0000313" key="2">
    <source>
        <dbReference type="Proteomes" id="UP000677918"/>
    </source>
</evidence>
<dbReference type="RefSeq" id="WP_213413824.1">
    <property type="nucleotide sequence ID" value="NZ_BOVK01000067.1"/>
</dbReference>
<comment type="caution">
    <text evidence="1">The sequence shown here is derived from an EMBL/GenBank/DDBJ whole genome shotgun (WGS) entry which is preliminary data.</text>
</comment>
<dbReference type="EMBL" id="BOVK01000067">
    <property type="protein sequence ID" value="GIQ71016.1"/>
    <property type="molecule type" value="Genomic_DNA"/>
</dbReference>
<proteinExistence type="predicted"/>
<name>A0A8J4M4R9_9BACL</name>
<sequence>MRTLLITLLLLTAVMLIYSATIGGADGALHQLNQSNEKVKQRIQSLNP</sequence>